<feature type="domain" description="Amidohydrolase-related" evidence="9">
    <location>
        <begin position="68"/>
        <end position="431"/>
    </location>
</feature>
<reference evidence="10 11" key="1">
    <citation type="submission" date="2019-04" db="EMBL/GenBank/DDBJ databases">
        <title>Rhodococcus oryzae sp. nov., a novel actinomycete isolated from rhizosphere soil of rice (Oryza sativa L.).</title>
        <authorList>
            <person name="Li C."/>
        </authorList>
    </citation>
    <scope>NUCLEOTIDE SEQUENCE [LARGE SCALE GENOMIC DNA]</scope>
    <source>
        <strain evidence="10 11">NEAU-CX67</strain>
    </source>
</reference>
<dbReference type="NCBIfam" id="NF006679">
    <property type="entry name" value="PRK09228.1"/>
    <property type="match status" value="1"/>
</dbReference>
<dbReference type="Gene3D" id="2.30.40.10">
    <property type="entry name" value="Urease, subunit C, domain 1"/>
    <property type="match status" value="1"/>
</dbReference>
<evidence type="ECO:0000256" key="8">
    <source>
        <dbReference type="RuleBase" id="RU366009"/>
    </source>
</evidence>
<dbReference type="EMBL" id="SUMD01000010">
    <property type="protein sequence ID" value="TJZ75766.1"/>
    <property type="molecule type" value="Genomic_DNA"/>
</dbReference>
<dbReference type="Gene3D" id="3.20.20.140">
    <property type="entry name" value="Metal-dependent hydrolases"/>
    <property type="match status" value="1"/>
</dbReference>
<evidence type="ECO:0000256" key="6">
    <source>
        <dbReference type="ARBA" id="ARBA00022833"/>
    </source>
</evidence>
<keyword evidence="4 8" id="KW-0479">Metal-binding</keyword>
<evidence type="ECO:0000313" key="11">
    <source>
        <dbReference type="Proteomes" id="UP000305109"/>
    </source>
</evidence>
<gene>
    <name evidence="10" type="primary">guaD</name>
    <name evidence="10" type="ORF">FCG67_19440</name>
</gene>
<comment type="similarity">
    <text evidence="2 8">Belongs to the metallo-dependent hydrolases superfamily. ATZ/TRZ family.</text>
</comment>
<evidence type="ECO:0000256" key="5">
    <source>
        <dbReference type="ARBA" id="ARBA00022801"/>
    </source>
</evidence>
<name>A0ABY2RGD2_9NOCA</name>
<keyword evidence="11" id="KW-1185">Reference proteome</keyword>
<comment type="catalytic activity">
    <reaction evidence="8">
        <text>guanine + H2O + H(+) = xanthine + NH4(+)</text>
        <dbReference type="Rhea" id="RHEA:14665"/>
        <dbReference type="ChEBI" id="CHEBI:15377"/>
        <dbReference type="ChEBI" id="CHEBI:15378"/>
        <dbReference type="ChEBI" id="CHEBI:16235"/>
        <dbReference type="ChEBI" id="CHEBI:17712"/>
        <dbReference type="ChEBI" id="CHEBI:28938"/>
        <dbReference type="EC" id="3.5.4.3"/>
    </reaction>
</comment>
<dbReference type="RefSeq" id="WP_136911333.1">
    <property type="nucleotide sequence ID" value="NZ_SUMD01000010.1"/>
</dbReference>
<dbReference type="SUPFAM" id="SSF51556">
    <property type="entry name" value="Metallo-dependent hydrolases"/>
    <property type="match status" value="1"/>
</dbReference>
<dbReference type="InterPro" id="IPR006680">
    <property type="entry name" value="Amidohydro-rel"/>
</dbReference>
<dbReference type="SUPFAM" id="SSF51338">
    <property type="entry name" value="Composite domain of metallo-dependent hydrolases"/>
    <property type="match status" value="2"/>
</dbReference>
<keyword evidence="5 8" id="KW-0378">Hydrolase</keyword>
<dbReference type="PANTHER" id="PTHR11271:SF6">
    <property type="entry name" value="GUANINE DEAMINASE"/>
    <property type="match status" value="1"/>
</dbReference>
<dbReference type="InterPro" id="IPR014311">
    <property type="entry name" value="Guanine_deaminase"/>
</dbReference>
<organism evidence="10 11">
    <name type="scientific">Rhodococcus oryzae</name>
    <dbReference type="NCBI Taxonomy" id="2571143"/>
    <lineage>
        <taxon>Bacteria</taxon>
        <taxon>Bacillati</taxon>
        <taxon>Actinomycetota</taxon>
        <taxon>Actinomycetes</taxon>
        <taxon>Mycobacteriales</taxon>
        <taxon>Nocardiaceae</taxon>
        <taxon>Rhodococcus</taxon>
    </lineage>
</organism>
<dbReference type="PANTHER" id="PTHR11271">
    <property type="entry name" value="GUANINE DEAMINASE"/>
    <property type="match status" value="1"/>
</dbReference>
<comment type="function">
    <text evidence="8">Catalyzes the hydrolytic deamination of guanine, producing xanthine and ammonia.</text>
</comment>
<proteinExistence type="inferred from homology"/>
<evidence type="ECO:0000256" key="7">
    <source>
        <dbReference type="NCBIfam" id="TIGR02967"/>
    </source>
</evidence>
<dbReference type="InterPro" id="IPR032466">
    <property type="entry name" value="Metal_Hydrolase"/>
</dbReference>
<dbReference type="InterPro" id="IPR011059">
    <property type="entry name" value="Metal-dep_hydrolase_composite"/>
</dbReference>
<dbReference type="EC" id="3.5.4.3" evidence="3 7"/>
<keyword evidence="6 8" id="KW-0862">Zinc</keyword>
<comment type="cofactor">
    <cofactor evidence="8">
        <name>Zn(2+)</name>
        <dbReference type="ChEBI" id="CHEBI:29105"/>
    </cofactor>
    <text evidence="8">Binds 1 zinc ion per subunit.</text>
</comment>
<dbReference type="InterPro" id="IPR051607">
    <property type="entry name" value="Metallo-dep_hydrolases"/>
</dbReference>
<dbReference type="NCBIfam" id="TIGR02967">
    <property type="entry name" value="guan_deamin"/>
    <property type="match status" value="1"/>
</dbReference>
<evidence type="ECO:0000256" key="1">
    <source>
        <dbReference type="ARBA" id="ARBA00004984"/>
    </source>
</evidence>
<accession>A0ABY2RGD2</accession>
<evidence type="ECO:0000259" key="9">
    <source>
        <dbReference type="Pfam" id="PF01979"/>
    </source>
</evidence>
<comment type="caution">
    <text evidence="10">The sequence shown here is derived from an EMBL/GenBank/DDBJ whole genome shotgun (WGS) entry which is preliminary data.</text>
</comment>
<evidence type="ECO:0000256" key="4">
    <source>
        <dbReference type="ARBA" id="ARBA00022723"/>
    </source>
</evidence>
<dbReference type="GO" id="GO:0008892">
    <property type="term" value="F:guanine deaminase activity"/>
    <property type="evidence" value="ECO:0007669"/>
    <property type="project" value="UniProtKB-EC"/>
</dbReference>
<dbReference type="Pfam" id="PF01979">
    <property type="entry name" value="Amidohydro_1"/>
    <property type="match status" value="1"/>
</dbReference>
<comment type="pathway">
    <text evidence="1 8">Purine metabolism; guanine degradation; xanthine from guanine: step 1/1.</text>
</comment>
<dbReference type="Proteomes" id="UP000305109">
    <property type="component" value="Unassembled WGS sequence"/>
</dbReference>
<evidence type="ECO:0000256" key="3">
    <source>
        <dbReference type="ARBA" id="ARBA00012781"/>
    </source>
</evidence>
<protein>
    <recommendedName>
        <fullName evidence="3 7">Guanine deaminase</fullName>
        <shortName evidence="8">Guanase</shortName>
        <ecNumber evidence="3 7">3.5.4.3</ecNumber>
    </recommendedName>
    <alternativeName>
        <fullName evidence="8">Guanine aminohydrolase</fullName>
    </alternativeName>
</protein>
<sequence length="460" mass="50619">MTEFGIRASFLDFIDDPWRHVGRESEAARFHADGLLVVEDGRIIDFGAHDEVAARHAGLAVTTISDRLVLPGFIDGHVHFPQTRVIGAFGEHLLPWLEKWVFPEEIKFSDRAYAREAAGRFFDSLVASGTTTCQAFTTTASAATEELFDEAARRNMRLIAGLTGIDRLAPDGYSLSAENFYRDSKRLIERYHRQGRGLYAITPRNAHVCTPDTMAAAERLKREHPDCWVNTHLAETTGECEDMRELYPDSADYVAVYEKYGLVGPKFSGGHGVWLSDDEFDRLSAGGGAITFCPCSNLFLGSGLFRLGRATDPAHRVRLSFGSDVGGGNRLSMLNVLDEAYKVGMMNNGMLDDPAEAERNKLSAYRGFWSITLGGAEGLYIDDLVGNFAPGKEADFVVLDCNGGPQALRWRQSLIAQNGTPATLEQAADLLFGLMVAGDDRAIEQTWAMGRQVYLRPGST</sequence>
<evidence type="ECO:0000313" key="10">
    <source>
        <dbReference type="EMBL" id="TJZ75766.1"/>
    </source>
</evidence>
<evidence type="ECO:0000256" key="2">
    <source>
        <dbReference type="ARBA" id="ARBA00006745"/>
    </source>
</evidence>